<evidence type="ECO:0000256" key="2">
    <source>
        <dbReference type="ARBA" id="ARBA00022771"/>
    </source>
</evidence>
<dbReference type="OMA" id="HGRINDD"/>
<sequence length="229" mass="25632">MTLSHLLHYVEGPCSSCTFHLERIPLQQPCGTGLSPNILSVSKIEKISFYAVYPTLDLNSANQRIVISSDHSMASMNGIDQQYPEHQDRFTSCKQVLAKESFFSGLYYWEVDVTRARDYEIGIASESMLRIGGGWECSLGCNANSWCVAKHDGKYTARHDGSETNLNMLGDPKHLGLCLDCDQGDLVFYAINYSFSWPMHTFHLDVNEPLRPALGLCNVGDALPRMLEN</sequence>
<dbReference type="PROSITE" id="PS50188">
    <property type="entry name" value="B302_SPRY"/>
    <property type="match status" value="1"/>
</dbReference>
<dbReference type="PRINTS" id="PR01407">
    <property type="entry name" value="BUTYPHLNCDUF"/>
</dbReference>
<evidence type="ECO:0000313" key="6">
    <source>
        <dbReference type="Proteomes" id="UP000694388"/>
    </source>
</evidence>
<dbReference type="Pfam" id="PF13765">
    <property type="entry name" value="PRY"/>
    <property type="match status" value="1"/>
</dbReference>
<dbReference type="GeneTree" id="ENSGT00940000154294"/>
<name>A0A8C4NCK4_EPTBU</name>
<protein>
    <recommendedName>
        <fullName evidence="4">B30.2/SPRY domain-containing protein</fullName>
    </recommendedName>
</protein>
<evidence type="ECO:0000256" key="3">
    <source>
        <dbReference type="ARBA" id="ARBA00022833"/>
    </source>
</evidence>
<dbReference type="PANTHER" id="PTHR25465">
    <property type="entry name" value="B-BOX DOMAIN CONTAINING"/>
    <property type="match status" value="1"/>
</dbReference>
<proteinExistence type="predicted"/>
<dbReference type="InterPro" id="IPR013320">
    <property type="entry name" value="ConA-like_dom_sf"/>
</dbReference>
<dbReference type="AlphaFoldDB" id="A0A8C4NCK4"/>
<evidence type="ECO:0000259" key="4">
    <source>
        <dbReference type="PROSITE" id="PS50188"/>
    </source>
</evidence>
<dbReference type="GO" id="GO:0008270">
    <property type="term" value="F:zinc ion binding"/>
    <property type="evidence" value="ECO:0007669"/>
    <property type="project" value="UniProtKB-KW"/>
</dbReference>
<dbReference type="Ensembl" id="ENSEBUT00000006105.1">
    <property type="protein sequence ID" value="ENSEBUP00000005664.1"/>
    <property type="gene ID" value="ENSEBUG00000003835.1"/>
</dbReference>
<keyword evidence="2" id="KW-0863">Zinc-finger</keyword>
<organism evidence="5 6">
    <name type="scientific">Eptatretus burgeri</name>
    <name type="common">Inshore hagfish</name>
    <dbReference type="NCBI Taxonomy" id="7764"/>
    <lineage>
        <taxon>Eukaryota</taxon>
        <taxon>Metazoa</taxon>
        <taxon>Chordata</taxon>
        <taxon>Craniata</taxon>
        <taxon>Vertebrata</taxon>
        <taxon>Cyclostomata</taxon>
        <taxon>Myxini</taxon>
        <taxon>Myxiniformes</taxon>
        <taxon>Myxinidae</taxon>
        <taxon>Eptatretinae</taxon>
        <taxon>Eptatretus</taxon>
    </lineage>
</organism>
<dbReference type="Proteomes" id="UP000694388">
    <property type="component" value="Unplaced"/>
</dbReference>
<feature type="domain" description="B30.2/SPRY" evidence="4">
    <location>
        <begin position="34"/>
        <end position="229"/>
    </location>
</feature>
<accession>A0A8C4NCK4</accession>
<dbReference type="InterPro" id="IPR001870">
    <property type="entry name" value="B30.2/SPRY"/>
</dbReference>
<dbReference type="Gene3D" id="2.60.120.920">
    <property type="match status" value="1"/>
</dbReference>
<dbReference type="SUPFAM" id="SSF49899">
    <property type="entry name" value="Concanavalin A-like lectins/glucanases"/>
    <property type="match status" value="1"/>
</dbReference>
<dbReference type="InterPro" id="IPR051051">
    <property type="entry name" value="E3_ubiq-ligase_TRIM/RNF"/>
</dbReference>
<dbReference type="PANTHER" id="PTHR25465:SF14">
    <property type="entry name" value="E3 UBIQUITIN-PROTEIN LIGASE TRIM65"/>
    <property type="match status" value="1"/>
</dbReference>
<keyword evidence="3" id="KW-0862">Zinc</keyword>
<keyword evidence="6" id="KW-1185">Reference proteome</keyword>
<dbReference type="InterPro" id="IPR006574">
    <property type="entry name" value="PRY"/>
</dbReference>
<reference evidence="5" key="1">
    <citation type="submission" date="2025-08" db="UniProtKB">
        <authorList>
            <consortium name="Ensembl"/>
        </authorList>
    </citation>
    <scope>IDENTIFICATION</scope>
</reference>
<keyword evidence="1" id="KW-0479">Metal-binding</keyword>
<evidence type="ECO:0000313" key="5">
    <source>
        <dbReference type="Ensembl" id="ENSEBUP00000005664.1"/>
    </source>
</evidence>
<evidence type="ECO:0000256" key="1">
    <source>
        <dbReference type="ARBA" id="ARBA00022723"/>
    </source>
</evidence>
<dbReference type="SMART" id="SM00449">
    <property type="entry name" value="SPRY"/>
    <property type="match status" value="1"/>
</dbReference>
<dbReference type="InterPro" id="IPR043136">
    <property type="entry name" value="B30.2/SPRY_sf"/>
</dbReference>
<reference evidence="5" key="2">
    <citation type="submission" date="2025-09" db="UniProtKB">
        <authorList>
            <consortium name="Ensembl"/>
        </authorList>
    </citation>
    <scope>IDENTIFICATION</scope>
</reference>
<dbReference type="InterPro" id="IPR003879">
    <property type="entry name" value="Butyrophylin_SPRY"/>
</dbReference>
<dbReference type="InterPro" id="IPR003877">
    <property type="entry name" value="SPRY_dom"/>
</dbReference>
<dbReference type="GO" id="GO:0005737">
    <property type="term" value="C:cytoplasm"/>
    <property type="evidence" value="ECO:0007669"/>
    <property type="project" value="UniProtKB-ARBA"/>
</dbReference>
<dbReference type="SMART" id="SM00589">
    <property type="entry name" value="PRY"/>
    <property type="match status" value="1"/>
</dbReference>
<dbReference type="Pfam" id="PF00622">
    <property type="entry name" value="SPRY"/>
    <property type="match status" value="1"/>
</dbReference>